<protein>
    <recommendedName>
        <fullName evidence="1">Peptidase M20 domain-containing protein 2</fullName>
    </recommendedName>
</protein>
<dbReference type="FunFam" id="3.30.70.360:FF:000004">
    <property type="entry name" value="Peptidase M20 domain-containing protein 2"/>
    <property type="match status" value="1"/>
</dbReference>
<evidence type="ECO:0000259" key="2">
    <source>
        <dbReference type="Pfam" id="PF07687"/>
    </source>
</evidence>
<dbReference type="Gene3D" id="3.30.70.360">
    <property type="match status" value="1"/>
</dbReference>
<dbReference type="RefSeq" id="WP_034376667.1">
    <property type="nucleotide sequence ID" value="NZ_AP024514.1"/>
</dbReference>
<evidence type="ECO:0000313" key="3">
    <source>
        <dbReference type="EMBL" id="AMU86312.1"/>
    </source>
</evidence>
<gene>
    <name evidence="3" type="ORF">Dm11a5_0486</name>
</gene>
<dbReference type="InterPro" id="IPR036264">
    <property type="entry name" value="Bact_exopeptidase_dim_dom"/>
</dbReference>
<dbReference type="Pfam" id="PF07687">
    <property type="entry name" value="M20_dimer"/>
    <property type="match status" value="1"/>
</dbReference>
<reference evidence="3 4" key="1">
    <citation type="submission" date="2015-03" db="EMBL/GenBank/DDBJ databases">
        <title>Genomic characterization of Dehalococcoides mccartyi strain 11a5, an unusal plasmid-containing chloroethene dechlorinator.</title>
        <authorList>
            <person name="Zhao S."/>
            <person name="Ding C."/>
            <person name="He J."/>
        </authorList>
    </citation>
    <scope>NUCLEOTIDE SEQUENCE [LARGE SCALE GENOMIC DNA]</scope>
    <source>
        <strain evidence="3 4">11a5</strain>
    </source>
</reference>
<dbReference type="GO" id="GO:0005737">
    <property type="term" value="C:cytoplasm"/>
    <property type="evidence" value="ECO:0007669"/>
    <property type="project" value="TreeGrafter"/>
</dbReference>
<dbReference type="PIRSF" id="PIRSF037226">
    <property type="entry name" value="Amidohydrolase_ACY1L2_prd"/>
    <property type="match status" value="1"/>
</dbReference>
<dbReference type="AlphaFoldDB" id="A0A142V967"/>
<comment type="similarity">
    <text evidence="1">Belongs to the peptidase M20A family.</text>
</comment>
<accession>A0A142V967</accession>
<dbReference type="GO" id="GO:0046657">
    <property type="term" value="P:folic acid catabolic process"/>
    <property type="evidence" value="ECO:0007669"/>
    <property type="project" value="TreeGrafter"/>
</dbReference>
<dbReference type="EMBL" id="CP011127">
    <property type="protein sequence ID" value="AMU86312.1"/>
    <property type="molecule type" value="Genomic_DNA"/>
</dbReference>
<dbReference type="PANTHER" id="PTHR30575">
    <property type="entry name" value="PEPTIDASE M20"/>
    <property type="match status" value="1"/>
</dbReference>
<dbReference type="InterPro" id="IPR017144">
    <property type="entry name" value="Xaa-Arg_dipeptidase"/>
</dbReference>
<dbReference type="SUPFAM" id="SSF53187">
    <property type="entry name" value="Zn-dependent exopeptidases"/>
    <property type="match status" value="1"/>
</dbReference>
<dbReference type="InterPro" id="IPR002933">
    <property type="entry name" value="Peptidase_M20"/>
</dbReference>
<dbReference type="Gene3D" id="3.40.630.10">
    <property type="entry name" value="Zn peptidases"/>
    <property type="match status" value="1"/>
</dbReference>
<dbReference type="GO" id="GO:0071713">
    <property type="term" value="F:para-aminobenzoyl-glutamate hydrolase activity"/>
    <property type="evidence" value="ECO:0007669"/>
    <property type="project" value="TreeGrafter"/>
</dbReference>
<sequence length="397" mass="42344">MSDNNLADIKSAIIKMINTEKGSLEELSLKLHANPELGYQEHKAVEWLCEYLSSQNFSIEKNIGGLNTAFKATFGHGTPVIGFLAEYDALPQLGHACGHNLIATSAAGAAVASCLAAKLCGGTVCLIGTPAEELSGGKIQMVEKGIFKELDSALIAHPGNEDIATTQALACVTLNVEYFGKEAHAAAHPDKGINALDAIVLAYTSLNSLRQHIEPSARIHGIITDGGKAANIVPGHSAGTFLIRSQTMPYLKELMDRVLDCFKSAAQATGARLEYRFDKSIYAPMNNNMALANLYVKNMDLLGRKTLLENSDMNFGSTDMGNVSQILPSLHGYYAITRKEVSGHTEEFASAACSVNGLKGALDAAKAMAMTAADLFSNSTNLDKVKTEFQKSTRPSA</sequence>
<organism evidence="3 4">
    <name type="scientific">Dehalococcoides mccartyi</name>
    <dbReference type="NCBI Taxonomy" id="61435"/>
    <lineage>
        <taxon>Bacteria</taxon>
        <taxon>Bacillati</taxon>
        <taxon>Chloroflexota</taxon>
        <taxon>Dehalococcoidia</taxon>
        <taxon>Dehalococcoidales</taxon>
        <taxon>Dehalococcoidaceae</taxon>
        <taxon>Dehalococcoides</taxon>
    </lineage>
</organism>
<dbReference type="InterPro" id="IPR011650">
    <property type="entry name" value="Peptidase_M20_dimer"/>
</dbReference>
<dbReference type="PANTHER" id="PTHR30575:SF0">
    <property type="entry name" value="XAA-ARG DIPEPTIDASE"/>
    <property type="match status" value="1"/>
</dbReference>
<dbReference type="SUPFAM" id="SSF55031">
    <property type="entry name" value="Bacterial exopeptidase dimerisation domain"/>
    <property type="match status" value="1"/>
</dbReference>
<dbReference type="InterPro" id="IPR017439">
    <property type="entry name" value="Amidohydrolase"/>
</dbReference>
<evidence type="ECO:0000313" key="4">
    <source>
        <dbReference type="Proteomes" id="UP000076394"/>
    </source>
</evidence>
<dbReference type="Pfam" id="PF01546">
    <property type="entry name" value="Peptidase_M20"/>
    <property type="match status" value="1"/>
</dbReference>
<dbReference type="Proteomes" id="UP000076394">
    <property type="component" value="Chromosome"/>
</dbReference>
<dbReference type="InterPro" id="IPR052030">
    <property type="entry name" value="Peptidase_M20/M20A_hydrolases"/>
</dbReference>
<dbReference type="GO" id="GO:0016805">
    <property type="term" value="F:dipeptidase activity"/>
    <property type="evidence" value="ECO:0007669"/>
    <property type="project" value="InterPro"/>
</dbReference>
<name>A0A142V967_9CHLR</name>
<feature type="domain" description="Peptidase M20 dimerisation" evidence="2">
    <location>
        <begin position="173"/>
        <end position="266"/>
    </location>
</feature>
<proteinExistence type="inferred from homology"/>
<dbReference type="NCBIfam" id="TIGR01891">
    <property type="entry name" value="amidohydrolases"/>
    <property type="match status" value="1"/>
</dbReference>
<dbReference type="PATRIC" id="fig|61435.13.peg.517"/>
<dbReference type="CDD" id="cd05672">
    <property type="entry name" value="M20_ACY1L2-like"/>
    <property type="match status" value="1"/>
</dbReference>
<evidence type="ECO:0000256" key="1">
    <source>
        <dbReference type="PIRNR" id="PIRNR037226"/>
    </source>
</evidence>
<dbReference type="OrthoDB" id="9781032at2"/>